<evidence type="ECO:0000256" key="9">
    <source>
        <dbReference type="RuleBase" id="RU365082"/>
    </source>
</evidence>
<evidence type="ECO:0000313" key="13">
    <source>
        <dbReference type="RefSeq" id="XP_030982707.1"/>
    </source>
</evidence>
<evidence type="ECO:0000256" key="8">
    <source>
        <dbReference type="ARBA" id="ARBA00032007"/>
    </source>
</evidence>
<proteinExistence type="inferred from homology"/>
<evidence type="ECO:0000256" key="1">
    <source>
        <dbReference type="ARBA" id="ARBA00004123"/>
    </source>
</evidence>
<name>A0A6P8B679_PYRGI</name>
<dbReference type="PANTHER" id="PTHR12809">
    <property type="entry name" value="MEDIATOR COMPLEX SUBUNIT"/>
    <property type="match status" value="1"/>
</dbReference>
<comment type="subunit">
    <text evidence="9">Component of the Mediator complex.</text>
</comment>
<reference evidence="13" key="2">
    <citation type="submission" date="2019-10" db="EMBL/GenBank/DDBJ databases">
        <authorList>
            <consortium name="NCBI Genome Project"/>
        </authorList>
    </citation>
    <scope>NUCLEOTIDE SEQUENCE</scope>
    <source>
        <strain evidence="13">NI907</strain>
    </source>
</reference>
<keyword evidence="12" id="KW-1185">Reference proteome</keyword>
<dbReference type="RefSeq" id="XP_030982707.1">
    <property type="nucleotide sequence ID" value="XM_031126358.1"/>
</dbReference>
<feature type="region of interest" description="Disordered" evidence="10">
    <location>
        <begin position="1045"/>
        <end position="1068"/>
    </location>
</feature>
<evidence type="ECO:0000256" key="7">
    <source>
        <dbReference type="ARBA" id="ARBA00023242"/>
    </source>
</evidence>
<dbReference type="InterPro" id="IPR013947">
    <property type="entry name" value="Mediator_Med14"/>
</dbReference>
<protein>
    <recommendedName>
        <fullName evidence="3 9">Mediator of RNA polymerase II transcription subunit 14</fullName>
    </recommendedName>
    <alternativeName>
        <fullName evidence="8 9">Mediator complex subunit 14</fullName>
    </alternativeName>
</protein>
<accession>A0A6P8B679</accession>
<dbReference type="KEGG" id="pgri:PgNI_06334"/>
<dbReference type="Pfam" id="PF08638">
    <property type="entry name" value="Med14"/>
    <property type="match status" value="1"/>
</dbReference>
<dbReference type="GeneID" id="41961267"/>
<reference evidence="12 13" key="1">
    <citation type="journal article" date="2019" name="Mol. Biol. Evol.">
        <title>Blast fungal genomes show frequent chromosomal changes, gene gains and losses, and effector gene turnover.</title>
        <authorList>
            <person name="Gomez Luciano L.B."/>
            <person name="Jason Tsai I."/>
            <person name="Chuma I."/>
            <person name="Tosa Y."/>
            <person name="Chen Y.H."/>
            <person name="Li J.Y."/>
            <person name="Li M.Y."/>
            <person name="Jade Lu M.Y."/>
            <person name="Nakayashiki H."/>
            <person name="Li W.H."/>
        </authorList>
    </citation>
    <scope>NUCLEOTIDE SEQUENCE [LARGE SCALE GENOMIC DNA]</scope>
    <source>
        <strain evidence="12 13">NI907</strain>
    </source>
</reference>
<dbReference type="Proteomes" id="UP000515153">
    <property type="component" value="Chromosome I"/>
</dbReference>
<keyword evidence="6 9" id="KW-0804">Transcription</keyword>
<gene>
    <name evidence="13" type="ORF">PgNI_06334</name>
</gene>
<organism evidence="12 13">
    <name type="scientific">Pyricularia grisea</name>
    <name type="common">Crabgrass-specific blast fungus</name>
    <name type="synonym">Magnaporthe grisea</name>
    <dbReference type="NCBI Taxonomy" id="148305"/>
    <lineage>
        <taxon>Eukaryota</taxon>
        <taxon>Fungi</taxon>
        <taxon>Dikarya</taxon>
        <taxon>Ascomycota</taxon>
        <taxon>Pezizomycotina</taxon>
        <taxon>Sordariomycetes</taxon>
        <taxon>Sordariomycetidae</taxon>
        <taxon>Magnaporthales</taxon>
        <taxon>Pyriculariaceae</taxon>
        <taxon>Pyricularia</taxon>
    </lineage>
</organism>
<keyword evidence="7 9" id="KW-0539">Nucleus</keyword>
<comment type="subcellular location">
    <subcellularLocation>
        <location evidence="1 9">Nucleus</location>
    </subcellularLocation>
</comment>
<reference evidence="13" key="3">
    <citation type="submission" date="2025-08" db="UniProtKB">
        <authorList>
            <consortium name="RefSeq"/>
        </authorList>
    </citation>
    <scope>IDENTIFICATION</scope>
    <source>
        <strain evidence="13">NI907</strain>
    </source>
</reference>
<feature type="compositionally biased region" description="Polar residues" evidence="10">
    <location>
        <begin position="37"/>
        <end position="52"/>
    </location>
</feature>
<dbReference type="InterPro" id="IPR055122">
    <property type="entry name" value="Med14_N"/>
</dbReference>
<evidence type="ECO:0000313" key="12">
    <source>
        <dbReference type="Proteomes" id="UP000515153"/>
    </source>
</evidence>
<comment type="function">
    <text evidence="9">Component of the Mediator complex, a coactivator involved in the regulated transcription of nearly all RNA polymerase II-dependent genes. Mediator functions as a bridge to convey information from gene-specific regulatory proteins to the basal RNA polymerase II transcription machinery. Mediator is recruited to promoters by direct interactions with regulatory proteins and serves as a scaffold for the assembly of a functional preinitiation complex with RNA polymerase II and the general transcription factors.</text>
</comment>
<dbReference type="PANTHER" id="PTHR12809:SF2">
    <property type="entry name" value="MEDIATOR OF RNA POLYMERASE II TRANSCRIPTION SUBUNIT 14"/>
    <property type="match status" value="1"/>
</dbReference>
<dbReference type="GO" id="GO:0006357">
    <property type="term" value="P:regulation of transcription by RNA polymerase II"/>
    <property type="evidence" value="ECO:0007669"/>
    <property type="project" value="InterPro"/>
</dbReference>
<dbReference type="GO" id="GO:0070847">
    <property type="term" value="C:core mediator complex"/>
    <property type="evidence" value="ECO:0007669"/>
    <property type="project" value="TreeGrafter"/>
</dbReference>
<evidence type="ECO:0000256" key="3">
    <source>
        <dbReference type="ARBA" id="ARBA00019619"/>
    </source>
</evidence>
<evidence type="ECO:0000256" key="4">
    <source>
        <dbReference type="ARBA" id="ARBA00023015"/>
    </source>
</evidence>
<evidence type="ECO:0000256" key="10">
    <source>
        <dbReference type="SAM" id="MobiDB-lite"/>
    </source>
</evidence>
<keyword evidence="4 9" id="KW-0805">Transcription regulation</keyword>
<sequence length="1115" mass="126350">MAAVMMNGVGPDGAMKPNLDQKLNNHGGDTKAMASSEIVQQQTPARSLQSDNPLRMNDLPDEIVHITENFLSLNQLLSRLAQRSHNELEDTIRSLAKKPLPMPPMLNGNADHNTIEDSSNENLDKKITLLKFAQEQHAKWVKALVITDWSKKASTLSKLIDLKVHMHTQMEKYDFVLDRMMHSKRNLAYARLPSPDLKTALEVLANGDAPWMPDLGYIPPPEMSPEDQLKWLEDLDTLLSLRLTIDDHDKIPYHFRNYRIGSGRVTFIVKGEFEVDLTIADDDPEKQYWFIDFRFLFRPAPPGLSENLRMYLELKVNEVLATEGLAGCYKYLHELVLTHKINELRRQALELSVGRWVDALNVERLNRSLAVQYWTSRYPSKAHNAPKSWVIIGVHSAAPSGGRRATAPTSRLALRWFRDNQEVKDIEIPLDEADLSMERILKDVIGRHTEHILTLMHTGLRNKPRFVNKEDHLVLEISRKQPSESLLTMQLTKLDSMVVRVDQIGGTFAVQPRTRPMPMAESNLNTPGRDPVAVIGLVRNTFAMEELIRRGKSQGWVVGKPPVKPDDLRNILSNREQTDALAWFRKQGWRPQFYVLAHLSMSGDQWWLIELTTPNSNSAASTAGGIRIRTHVQLQFASKQAIMESPSFFSDLNYFTSAMISKMRDLRELHSRRINHVDQPYIRPGLPSNIRMPTIFIRTSEILPSLSGKSSLGRWAADEVRLSVANVHSSSSTEVDRRGENRSALSTRMDSRIVVASEARLRVLDKSKFRQLSSRVDRDVAFNHKTGEFVLQLRSELGETMIDKLISRLQTIERLYEFLGSISRAPRGVQCESVTLRRVVFTYSDLPQPVSEELAALQPPTKRWKVVLDFADPRTVKLVLEKNNPHIRAVDMLQTLANSPRGLERLPFYLPTTLAVYRALDSMSDTWQPLQVSRKGTFEIFTKNIDLATIRYDLPGPQARRLTLDVKLVARRGELSWHVKRTDAEPNKSNDEFSRVLKEVWNTKSPNWKSLSTSACGPASAGVEELLKGIDKAVRTLLDSPPLVLQPQQQQQSHVQQRQPVVQPGQQPQVQNQINGVMNRGPQRPGLPGAGGLGAQMRQKQVPQAPMGNHVVDLT</sequence>
<evidence type="ECO:0000256" key="5">
    <source>
        <dbReference type="ARBA" id="ARBA00023159"/>
    </source>
</evidence>
<keyword evidence="5 9" id="KW-0010">Activator</keyword>
<dbReference type="AlphaFoldDB" id="A0A6P8B679"/>
<dbReference type="GO" id="GO:0003712">
    <property type="term" value="F:transcription coregulator activity"/>
    <property type="evidence" value="ECO:0007669"/>
    <property type="project" value="UniProtKB-UniRule"/>
</dbReference>
<dbReference type="Pfam" id="PF26204">
    <property type="entry name" value="Med14_fung"/>
    <property type="match status" value="1"/>
</dbReference>
<evidence type="ECO:0000256" key="6">
    <source>
        <dbReference type="ARBA" id="ARBA00023163"/>
    </source>
</evidence>
<dbReference type="GO" id="GO:0016592">
    <property type="term" value="C:mediator complex"/>
    <property type="evidence" value="ECO:0007669"/>
    <property type="project" value="UniProtKB-UniRule"/>
</dbReference>
<comment type="similarity">
    <text evidence="2 9">Belongs to the Mediator complex subunit 14 family.</text>
</comment>
<feature type="domain" description="Mediator complex subunit MED14 N-terminal" evidence="11">
    <location>
        <begin position="70"/>
        <end position="281"/>
    </location>
</feature>
<evidence type="ECO:0000256" key="2">
    <source>
        <dbReference type="ARBA" id="ARBA00007813"/>
    </source>
</evidence>
<feature type="region of interest" description="Disordered" evidence="10">
    <location>
        <begin position="26"/>
        <end position="54"/>
    </location>
</feature>
<evidence type="ECO:0000259" key="11">
    <source>
        <dbReference type="Pfam" id="PF08638"/>
    </source>
</evidence>